<name>A0A9W6F9B6_9CHLO</name>
<dbReference type="Pfam" id="PF00188">
    <property type="entry name" value="CAP"/>
    <property type="match status" value="1"/>
</dbReference>
<feature type="domain" description="SCP" evidence="3">
    <location>
        <begin position="32"/>
        <end position="182"/>
    </location>
</feature>
<dbReference type="GO" id="GO:0005576">
    <property type="term" value="C:extracellular region"/>
    <property type="evidence" value="ECO:0007669"/>
    <property type="project" value="InterPro"/>
</dbReference>
<dbReference type="PANTHER" id="PTHR10334">
    <property type="entry name" value="CYSTEINE-RICH SECRETORY PROTEIN-RELATED"/>
    <property type="match status" value="1"/>
</dbReference>
<sequence length="215" mass="23694">MQKINTTGAQQEEAAHIHAYTVRIVPHGGDCPDAELLLAATNRYRAVHQAPPLTWDEGLAAESQAYAVQLASKQCVLTHGDVGENLFGLLSYPWPDGRCLEAVDGWYGEVKSYNFSAEFPFFDNFFRAEVGHFTQLVWKASTAVGCGFAVVAQPIPFTSGNVYTGGCKVVVCRYNPPGNYADDGLMAQNVLPNITAIPPHTRSLLHDQHEQKHYW</sequence>
<evidence type="ECO:0000256" key="2">
    <source>
        <dbReference type="ARBA" id="ARBA00023265"/>
    </source>
</evidence>
<protein>
    <recommendedName>
        <fullName evidence="3">SCP domain-containing protein</fullName>
    </recommendedName>
</protein>
<keyword evidence="2" id="KW-0611">Plant defense</keyword>
<dbReference type="InterPro" id="IPR002413">
    <property type="entry name" value="V5_allergen-like"/>
</dbReference>
<dbReference type="InterPro" id="IPR035940">
    <property type="entry name" value="CAP_sf"/>
</dbReference>
<dbReference type="PRINTS" id="PR00837">
    <property type="entry name" value="V5TPXLIKE"/>
</dbReference>
<dbReference type="PROSITE" id="PS01009">
    <property type="entry name" value="CRISP_1"/>
    <property type="match status" value="1"/>
</dbReference>
<evidence type="ECO:0000256" key="1">
    <source>
        <dbReference type="ARBA" id="ARBA00003143"/>
    </source>
</evidence>
<dbReference type="EMBL" id="BRXU01000035">
    <property type="protein sequence ID" value="GLC60570.1"/>
    <property type="molecule type" value="Genomic_DNA"/>
</dbReference>
<dbReference type="AlphaFoldDB" id="A0A9W6F9B6"/>
<dbReference type="SMART" id="SM00198">
    <property type="entry name" value="SCP"/>
    <property type="match status" value="1"/>
</dbReference>
<evidence type="ECO:0000313" key="5">
    <source>
        <dbReference type="Proteomes" id="UP001165080"/>
    </source>
</evidence>
<reference evidence="4 5" key="1">
    <citation type="journal article" date="2023" name="Commun. Biol.">
        <title>Reorganization of the ancestral sex-determining regions during the evolution of trioecy in Pleodorina starrii.</title>
        <authorList>
            <person name="Takahashi K."/>
            <person name="Suzuki S."/>
            <person name="Kawai-Toyooka H."/>
            <person name="Yamamoto K."/>
            <person name="Hamaji T."/>
            <person name="Ootsuki R."/>
            <person name="Yamaguchi H."/>
            <person name="Kawachi M."/>
            <person name="Higashiyama T."/>
            <person name="Nozaki H."/>
        </authorList>
    </citation>
    <scope>NUCLEOTIDE SEQUENCE [LARGE SCALE GENOMIC DNA]</scope>
    <source>
        <strain evidence="4 5">NIES-4479</strain>
    </source>
</reference>
<evidence type="ECO:0000259" key="3">
    <source>
        <dbReference type="SMART" id="SM00198"/>
    </source>
</evidence>
<dbReference type="InterPro" id="IPR018244">
    <property type="entry name" value="Allrgn_V5/Tpx1_CS"/>
</dbReference>
<gene>
    <name evidence="4" type="primary">PLEST010911</name>
    <name evidence="4" type="ORF">PLESTB_001627900</name>
</gene>
<keyword evidence="2" id="KW-0568">Pathogenesis-related protein</keyword>
<dbReference type="InterPro" id="IPR001283">
    <property type="entry name" value="CRISP-related"/>
</dbReference>
<dbReference type="CDD" id="cd05382">
    <property type="entry name" value="CAP_GAPR1-like"/>
    <property type="match status" value="1"/>
</dbReference>
<comment type="function">
    <text evidence="1">Probably involved in the defense reaction of plants against pathogens.</text>
</comment>
<organism evidence="4 5">
    <name type="scientific">Pleodorina starrii</name>
    <dbReference type="NCBI Taxonomy" id="330485"/>
    <lineage>
        <taxon>Eukaryota</taxon>
        <taxon>Viridiplantae</taxon>
        <taxon>Chlorophyta</taxon>
        <taxon>core chlorophytes</taxon>
        <taxon>Chlorophyceae</taxon>
        <taxon>CS clade</taxon>
        <taxon>Chlamydomonadales</taxon>
        <taxon>Volvocaceae</taxon>
        <taxon>Pleodorina</taxon>
    </lineage>
</organism>
<proteinExistence type="predicted"/>
<dbReference type="SUPFAM" id="SSF55797">
    <property type="entry name" value="PR-1-like"/>
    <property type="match status" value="1"/>
</dbReference>
<dbReference type="InterPro" id="IPR014044">
    <property type="entry name" value="CAP_dom"/>
</dbReference>
<evidence type="ECO:0000313" key="4">
    <source>
        <dbReference type="EMBL" id="GLC60570.1"/>
    </source>
</evidence>
<dbReference type="PRINTS" id="PR00838">
    <property type="entry name" value="V5ALLERGEN"/>
</dbReference>
<comment type="caution">
    <text evidence="4">The sequence shown here is derived from an EMBL/GenBank/DDBJ whole genome shotgun (WGS) entry which is preliminary data.</text>
</comment>
<dbReference type="PROSITE" id="PS01010">
    <property type="entry name" value="CRISP_2"/>
    <property type="match status" value="1"/>
</dbReference>
<dbReference type="Proteomes" id="UP001165080">
    <property type="component" value="Unassembled WGS sequence"/>
</dbReference>
<dbReference type="InterPro" id="IPR034113">
    <property type="entry name" value="SCP_GAPR1-like"/>
</dbReference>
<dbReference type="Gene3D" id="3.40.33.10">
    <property type="entry name" value="CAP"/>
    <property type="match status" value="1"/>
</dbReference>
<accession>A0A9W6F9B6</accession>
<keyword evidence="5" id="KW-1185">Reference proteome</keyword>